<evidence type="ECO:0000256" key="5">
    <source>
        <dbReference type="SAM" id="MobiDB-lite"/>
    </source>
</evidence>
<dbReference type="OrthoDB" id="1939479at2759"/>
<evidence type="ECO:0000313" key="7">
    <source>
        <dbReference type="EMBL" id="OSX78271.1"/>
    </source>
</evidence>
<dbReference type="GO" id="GO:0016926">
    <property type="term" value="P:protein desumoylation"/>
    <property type="evidence" value="ECO:0007669"/>
    <property type="project" value="TreeGrafter"/>
</dbReference>
<keyword evidence="3" id="KW-0378">Hydrolase</keyword>
<proteinExistence type="inferred from homology"/>
<dbReference type="Pfam" id="PF02902">
    <property type="entry name" value="Peptidase_C48"/>
    <property type="match status" value="1"/>
</dbReference>
<evidence type="ECO:0000256" key="1">
    <source>
        <dbReference type="ARBA" id="ARBA00005234"/>
    </source>
</evidence>
<dbReference type="PANTHER" id="PTHR12606:SF1">
    <property type="entry name" value="UBIQUITIN-LIKE-SPECIFIC PROTEASE 1A"/>
    <property type="match status" value="1"/>
</dbReference>
<keyword evidence="8" id="KW-1185">Reference proteome</keyword>
<sequence length="374" mass="40453">MLVGGLHDIGNGDALSVGSNQDKDWMSDGASAHSDDDDDGADGDDGARAATLPTGQVVSIDEQAMDGEEAKDADGEGAKDEDGEEAKDADGDTLTIDHSELVERLDFELVPFTAHCPPPLTQAEMLFVSAITTGHPPGAIVRHRNKARIDVAVADVLLLGGDSWLNDQVLNSVIALLNFEDERAASSLLGSFASEGAGGEPRRRPRTRTMNTYFFTRLHSRLIGYVYQNVSSWGRVYGVDLNVVDVILIPVHVHRTHWALLKIDVEHRLFVYFDSLPGGVVDEPIDVARRWLYDELCAQLGVDIADKWGVFSWPVGHNDEDPEQEDGGSCGVFVLAAAHCYAAGLPLTFSQADIPALRCRRAIALFFDDLGGSS</sequence>
<feature type="region of interest" description="Disordered" evidence="5">
    <location>
        <begin position="1"/>
        <end position="93"/>
    </location>
</feature>
<dbReference type="Proteomes" id="UP000218209">
    <property type="component" value="Unassembled WGS sequence"/>
</dbReference>
<dbReference type="SUPFAM" id="SSF54001">
    <property type="entry name" value="Cysteine proteinases"/>
    <property type="match status" value="1"/>
</dbReference>
<evidence type="ECO:0000256" key="3">
    <source>
        <dbReference type="ARBA" id="ARBA00022801"/>
    </source>
</evidence>
<accession>A0A1X6PBK3</accession>
<dbReference type="InterPro" id="IPR038765">
    <property type="entry name" value="Papain-like_cys_pep_sf"/>
</dbReference>
<protein>
    <recommendedName>
        <fullName evidence="6">Ubiquitin-like protease family profile domain-containing protein</fullName>
    </recommendedName>
</protein>
<evidence type="ECO:0000313" key="8">
    <source>
        <dbReference type="Proteomes" id="UP000218209"/>
    </source>
</evidence>
<dbReference type="GO" id="GO:0006508">
    <property type="term" value="P:proteolysis"/>
    <property type="evidence" value="ECO:0007669"/>
    <property type="project" value="UniProtKB-KW"/>
</dbReference>
<comment type="similarity">
    <text evidence="1">Belongs to the peptidase C48 family.</text>
</comment>
<organism evidence="7 8">
    <name type="scientific">Porphyra umbilicalis</name>
    <name type="common">Purple laver</name>
    <name type="synonym">Red alga</name>
    <dbReference type="NCBI Taxonomy" id="2786"/>
    <lineage>
        <taxon>Eukaryota</taxon>
        <taxon>Rhodophyta</taxon>
        <taxon>Bangiophyceae</taxon>
        <taxon>Bangiales</taxon>
        <taxon>Bangiaceae</taxon>
        <taxon>Porphyra</taxon>
    </lineage>
</organism>
<evidence type="ECO:0000256" key="4">
    <source>
        <dbReference type="ARBA" id="ARBA00022807"/>
    </source>
</evidence>
<dbReference type="Gene3D" id="3.40.395.10">
    <property type="entry name" value="Adenoviral Proteinase, Chain A"/>
    <property type="match status" value="1"/>
</dbReference>
<evidence type="ECO:0000256" key="2">
    <source>
        <dbReference type="ARBA" id="ARBA00022670"/>
    </source>
</evidence>
<name>A0A1X6PBK3_PORUM</name>
<gene>
    <name evidence="7" type="ORF">BU14_0113s0015</name>
</gene>
<keyword evidence="2" id="KW-0645">Protease</keyword>
<feature type="compositionally biased region" description="Basic and acidic residues" evidence="5">
    <location>
        <begin position="68"/>
        <end position="93"/>
    </location>
</feature>
<dbReference type="PROSITE" id="PS50600">
    <property type="entry name" value="ULP_PROTEASE"/>
    <property type="match status" value="1"/>
</dbReference>
<dbReference type="AlphaFoldDB" id="A0A1X6PBK3"/>
<feature type="compositionally biased region" description="Acidic residues" evidence="5">
    <location>
        <begin position="35"/>
        <end position="44"/>
    </location>
</feature>
<dbReference type="GO" id="GO:0005634">
    <property type="term" value="C:nucleus"/>
    <property type="evidence" value="ECO:0007669"/>
    <property type="project" value="TreeGrafter"/>
</dbReference>
<dbReference type="EMBL" id="KV918816">
    <property type="protein sequence ID" value="OSX78271.1"/>
    <property type="molecule type" value="Genomic_DNA"/>
</dbReference>
<dbReference type="InterPro" id="IPR003653">
    <property type="entry name" value="Peptidase_C48_C"/>
</dbReference>
<reference evidence="7 8" key="1">
    <citation type="submission" date="2017-03" db="EMBL/GenBank/DDBJ databases">
        <title>WGS assembly of Porphyra umbilicalis.</title>
        <authorList>
            <person name="Brawley S.H."/>
            <person name="Blouin N.A."/>
            <person name="Ficko-Blean E."/>
            <person name="Wheeler G.L."/>
            <person name="Lohr M."/>
            <person name="Goodson H.V."/>
            <person name="Jenkins J.W."/>
            <person name="Blaby-Haas C.E."/>
            <person name="Helliwell K.E."/>
            <person name="Chan C."/>
            <person name="Marriage T."/>
            <person name="Bhattacharya D."/>
            <person name="Klein A.S."/>
            <person name="Badis Y."/>
            <person name="Brodie J."/>
            <person name="Cao Y."/>
            <person name="Collen J."/>
            <person name="Dittami S.M."/>
            <person name="Gachon C.M."/>
            <person name="Green B.R."/>
            <person name="Karpowicz S."/>
            <person name="Kim J.W."/>
            <person name="Kudahl U."/>
            <person name="Lin S."/>
            <person name="Michel G."/>
            <person name="Mittag M."/>
            <person name="Olson B.J."/>
            <person name="Pangilinan J."/>
            <person name="Peng Y."/>
            <person name="Qiu H."/>
            <person name="Shu S."/>
            <person name="Singer J.T."/>
            <person name="Smith A.G."/>
            <person name="Sprecher B.N."/>
            <person name="Wagner V."/>
            <person name="Wang W."/>
            <person name="Wang Z.-Y."/>
            <person name="Yan J."/>
            <person name="Yarish C."/>
            <person name="Zoeuner-Riek S."/>
            <person name="Zhuang Y."/>
            <person name="Zou Y."/>
            <person name="Lindquist E.A."/>
            <person name="Grimwood J."/>
            <person name="Barry K."/>
            <person name="Rokhsar D.S."/>
            <person name="Schmutz J."/>
            <person name="Stiller J.W."/>
            <person name="Grossman A.R."/>
            <person name="Prochnik S.E."/>
        </authorList>
    </citation>
    <scope>NUCLEOTIDE SEQUENCE [LARGE SCALE GENOMIC DNA]</scope>
    <source>
        <strain evidence="7">4086291</strain>
    </source>
</reference>
<evidence type="ECO:0000259" key="6">
    <source>
        <dbReference type="PROSITE" id="PS50600"/>
    </source>
</evidence>
<dbReference type="GO" id="GO:0016929">
    <property type="term" value="F:deSUMOylase activity"/>
    <property type="evidence" value="ECO:0007669"/>
    <property type="project" value="TreeGrafter"/>
</dbReference>
<feature type="domain" description="Ubiquitin-like protease family profile" evidence="6">
    <location>
        <begin position="149"/>
        <end position="341"/>
    </location>
</feature>
<dbReference type="PANTHER" id="PTHR12606">
    <property type="entry name" value="SENTRIN/SUMO-SPECIFIC PROTEASE"/>
    <property type="match status" value="1"/>
</dbReference>
<keyword evidence="4" id="KW-0788">Thiol protease</keyword>